<name>A0ACC0AU16_CATRO</name>
<organism evidence="1 2">
    <name type="scientific">Catharanthus roseus</name>
    <name type="common">Madagascar periwinkle</name>
    <name type="synonym">Vinca rosea</name>
    <dbReference type="NCBI Taxonomy" id="4058"/>
    <lineage>
        <taxon>Eukaryota</taxon>
        <taxon>Viridiplantae</taxon>
        <taxon>Streptophyta</taxon>
        <taxon>Embryophyta</taxon>
        <taxon>Tracheophyta</taxon>
        <taxon>Spermatophyta</taxon>
        <taxon>Magnoliopsida</taxon>
        <taxon>eudicotyledons</taxon>
        <taxon>Gunneridae</taxon>
        <taxon>Pentapetalae</taxon>
        <taxon>asterids</taxon>
        <taxon>lamiids</taxon>
        <taxon>Gentianales</taxon>
        <taxon>Apocynaceae</taxon>
        <taxon>Rauvolfioideae</taxon>
        <taxon>Vinceae</taxon>
        <taxon>Catharanthinae</taxon>
        <taxon>Catharanthus</taxon>
    </lineage>
</organism>
<accession>A0ACC0AU16</accession>
<gene>
    <name evidence="1" type="ORF">M9H77_23549</name>
</gene>
<reference evidence="2" key="1">
    <citation type="journal article" date="2023" name="Nat. Plants">
        <title>Single-cell RNA sequencing provides a high-resolution roadmap for understanding the multicellular compartmentation of specialized metabolism.</title>
        <authorList>
            <person name="Sun S."/>
            <person name="Shen X."/>
            <person name="Li Y."/>
            <person name="Li Y."/>
            <person name="Wang S."/>
            <person name="Li R."/>
            <person name="Zhang H."/>
            <person name="Shen G."/>
            <person name="Guo B."/>
            <person name="Wei J."/>
            <person name="Xu J."/>
            <person name="St-Pierre B."/>
            <person name="Chen S."/>
            <person name="Sun C."/>
        </authorList>
    </citation>
    <scope>NUCLEOTIDE SEQUENCE [LARGE SCALE GENOMIC DNA]</scope>
</reference>
<protein>
    <submittedName>
        <fullName evidence="1">Uncharacterized protein</fullName>
    </submittedName>
</protein>
<dbReference type="EMBL" id="CM044705">
    <property type="protein sequence ID" value="KAI5664226.1"/>
    <property type="molecule type" value="Genomic_DNA"/>
</dbReference>
<comment type="caution">
    <text evidence="1">The sequence shown here is derived from an EMBL/GenBank/DDBJ whole genome shotgun (WGS) entry which is preliminary data.</text>
</comment>
<proteinExistence type="predicted"/>
<evidence type="ECO:0000313" key="2">
    <source>
        <dbReference type="Proteomes" id="UP001060085"/>
    </source>
</evidence>
<evidence type="ECO:0000313" key="1">
    <source>
        <dbReference type="EMBL" id="KAI5664226.1"/>
    </source>
</evidence>
<sequence>MVCPQWKAPPLQRENFILHEHRNTWVLSVFGTTYADLKASQIRGSTLLTRHAITATTTLSISADRKGSVPVSKLSPWPVNWFPVGPTLSLYYDPVNLTLFFSLKGTLDHKRTHNSSSGFEEFAITKEDVIFEEVLFLPWIPPLFGSKRIRKGTDPFDSLRRELALPRTRLLLYQM</sequence>
<keyword evidence="2" id="KW-1185">Reference proteome</keyword>
<dbReference type="Proteomes" id="UP001060085">
    <property type="component" value="Linkage Group LG05"/>
</dbReference>